<accession>A0A3Q3F3C4</accession>
<dbReference type="Ensembl" id="ENSKMAT00000008243.1">
    <property type="protein sequence ID" value="ENSKMAP00000008117.1"/>
    <property type="gene ID" value="ENSKMAG00000006098.1"/>
</dbReference>
<dbReference type="PROSITE" id="PS50010">
    <property type="entry name" value="DH_2"/>
    <property type="match status" value="1"/>
</dbReference>
<evidence type="ECO:0000259" key="1">
    <source>
        <dbReference type="PROSITE" id="PS50003"/>
    </source>
</evidence>
<dbReference type="PANTHER" id="PTHR12845:SF2">
    <property type="entry name" value="DH DOMAIN-CONTAINING PROTEIN-RELATED"/>
    <property type="match status" value="1"/>
</dbReference>
<dbReference type="GO" id="GO:0005737">
    <property type="term" value="C:cytoplasm"/>
    <property type="evidence" value="ECO:0007669"/>
    <property type="project" value="TreeGrafter"/>
</dbReference>
<dbReference type="SMART" id="SM00325">
    <property type="entry name" value="RhoGEF"/>
    <property type="match status" value="1"/>
</dbReference>
<dbReference type="Gene3D" id="2.30.29.30">
    <property type="entry name" value="Pleckstrin-homology domain (PH domain)/Phosphotyrosine-binding domain (PTB)"/>
    <property type="match status" value="1"/>
</dbReference>
<keyword evidence="4" id="KW-1185">Reference proteome</keyword>
<dbReference type="KEGG" id="kmr:108231378"/>
<feature type="domain" description="DH" evidence="2">
    <location>
        <begin position="247"/>
        <end position="431"/>
    </location>
</feature>
<sequence length="572" mass="65278">MASFRGETSYGFRPEIIEADNTDLQPCFRNSHIVAHLASQMPGFNLSRFPDLATSAGDGSDSTDRLDEVCSPPLDMSSALSSDVFIRMWDRKTRSLHFSASGPQEDHLSDNHDWEDPADEEVPNVIFQTKYFDFFPLYQNYFLLTVRNEVHKLKDNVSELIKPQSLDCLRGVKRSESEPVKSHNFEGLRSPLSIHGRFEVTSLNSSPETTLPSTPSRSKVTFCTLWQDLEEVKTSDLLRILTPKEIRLQETMFELMGSEASYLKSLGVLVNHFYASKALKKTLSTVEHGIVFSNVCQVIAVSARFLMDLETRLEESLLISQVGDIVLRHCKAFRQNYTTYVTNAPYQKSLVNQLLEQNQDFVYVLKKLESDPVCQRQSFKSFLVLPFQRITRIKLLLETILKLTEPASEAVSNLEKAICVLHEILISCDKKTQKMKQIEELICLEMLMDFNDVKSVPLVISTRFQIRQGPVKQLLMEGTYGQRMSFNKVYLHLFNDLLIISTKKYQRFMVADHARFPEHVTVDHLKTDALGLPPDSFLLHLSQSQRGPPTALILVALSKSDKEEWMKAFSSE</sequence>
<dbReference type="RefSeq" id="XP_017263902.1">
    <property type="nucleotide sequence ID" value="XM_017408413.3"/>
</dbReference>
<reference evidence="3" key="2">
    <citation type="submission" date="2025-09" db="UniProtKB">
        <authorList>
            <consortium name="Ensembl"/>
        </authorList>
    </citation>
    <scope>IDENTIFICATION</scope>
</reference>
<dbReference type="SUPFAM" id="SSF48065">
    <property type="entry name" value="DBL homology domain (DH-domain)"/>
    <property type="match status" value="1"/>
</dbReference>
<proteinExistence type="predicted"/>
<dbReference type="PANTHER" id="PTHR12845">
    <property type="entry name" value="GUANINE NUCLEOTIDE EXCHANGE FACTOR"/>
    <property type="match status" value="1"/>
</dbReference>
<dbReference type="CDD" id="cd00160">
    <property type="entry name" value="RhoGEF"/>
    <property type="match status" value="1"/>
</dbReference>
<dbReference type="InterPro" id="IPR035899">
    <property type="entry name" value="DBL_dom_sf"/>
</dbReference>
<reference evidence="3" key="1">
    <citation type="submission" date="2025-08" db="UniProtKB">
        <authorList>
            <consortium name="Ensembl"/>
        </authorList>
    </citation>
    <scope>IDENTIFICATION</scope>
</reference>
<dbReference type="InterPro" id="IPR047271">
    <property type="entry name" value="Ephexin-like"/>
</dbReference>
<dbReference type="Gene3D" id="1.20.900.10">
    <property type="entry name" value="Dbl homology (DH) domain"/>
    <property type="match status" value="1"/>
</dbReference>
<dbReference type="GeneID" id="108231378"/>
<feature type="domain" description="PH" evidence="1">
    <location>
        <begin position="473"/>
        <end position="572"/>
    </location>
</feature>
<dbReference type="GO" id="GO:0005085">
    <property type="term" value="F:guanyl-nucleotide exchange factor activity"/>
    <property type="evidence" value="ECO:0007669"/>
    <property type="project" value="InterPro"/>
</dbReference>
<dbReference type="InterPro" id="IPR001849">
    <property type="entry name" value="PH_domain"/>
</dbReference>
<dbReference type="AlphaFoldDB" id="A0A3Q3F3C4"/>
<dbReference type="InterPro" id="IPR000219">
    <property type="entry name" value="DH_dom"/>
</dbReference>
<name>A0A3Q3F3C4_KRYMA</name>
<dbReference type="InterPro" id="IPR011993">
    <property type="entry name" value="PH-like_dom_sf"/>
</dbReference>
<dbReference type="Pfam" id="PF00621">
    <property type="entry name" value="RhoGEF"/>
    <property type="match status" value="1"/>
</dbReference>
<evidence type="ECO:0000313" key="3">
    <source>
        <dbReference type="Ensembl" id="ENSKMAP00000008117.1"/>
    </source>
</evidence>
<dbReference type="Proteomes" id="UP000264800">
    <property type="component" value="Unplaced"/>
</dbReference>
<dbReference type="OMA" id="HEIVTEC"/>
<dbReference type="GeneTree" id="ENSGT01030000234571"/>
<organism evidence="3 4">
    <name type="scientific">Kryptolebias marmoratus</name>
    <name type="common">Mangrove killifish</name>
    <name type="synonym">Rivulus marmoratus</name>
    <dbReference type="NCBI Taxonomy" id="37003"/>
    <lineage>
        <taxon>Eukaryota</taxon>
        <taxon>Metazoa</taxon>
        <taxon>Chordata</taxon>
        <taxon>Craniata</taxon>
        <taxon>Vertebrata</taxon>
        <taxon>Euteleostomi</taxon>
        <taxon>Actinopterygii</taxon>
        <taxon>Neopterygii</taxon>
        <taxon>Teleostei</taxon>
        <taxon>Neoteleostei</taxon>
        <taxon>Acanthomorphata</taxon>
        <taxon>Ovalentaria</taxon>
        <taxon>Atherinomorphae</taxon>
        <taxon>Cyprinodontiformes</taxon>
        <taxon>Rivulidae</taxon>
        <taxon>Kryptolebias</taxon>
    </lineage>
</organism>
<dbReference type="OrthoDB" id="27593at2759"/>
<dbReference type="SUPFAM" id="SSF50729">
    <property type="entry name" value="PH domain-like"/>
    <property type="match status" value="1"/>
</dbReference>
<dbReference type="GO" id="GO:0005634">
    <property type="term" value="C:nucleus"/>
    <property type="evidence" value="ECO:0007669"/>
    <property type="project" value="TreeGrafter"/>
</dbReference>
<evidence type="ECO:0000259" key="2">
    <source>
        <dbReference type="PROSITE" id="PS50010"/>
    </source>
</evidence>
<protein>
    <submittedName>
        <fullName evidence="3">Si:ch73-15b2.5</fullName>
    </submittedName>
</protein>
<dbReference type="PROSITE" id="PS50003">
    <property type="entry name" value="PH_DOMAIN"/>
    <property type="match status" value="1"/>
</dbReference>
<evidence type="ECO:0000313" key="4">
    <source>
        <dbReference type="Proteomes" id="UP000264800"/>
    </source>
</evidence>